<dbReference type="Pfam" id="PF00239">
    <property type="entry name" value="Resolvase"/>
    <property type="match status" value="1"/>
</dbReference>
<evidence type="ECO:0000313" key="7">
    <source>
        <dbReference type="EMBL" id="UWP60174.1"/>
    </source>
</evidence>
<name>A0ABY5VHW0_9FIRM</name>
<dbReference type="Gene3D" id="3.90.1750.20">
    <property type="entry name" value="Putative Large Serine Recombinase, Chain B, Domain 2"/>
    <property type="match status" value="1"/>
</dbReference>
<dbReference type="InterPro" id="IPR038109">
    <property type="entry name" value="DNA_bind_recomb_sf"/>
</dbReference>
<dbReference type="SUPFAM" id="SSF53041">
    <property type="entry name" value="Resolvase-like"/>
    <property type="match status" value="1"/>
</dbReference>
<sequence length="457" mass="53472">MMSLLRCAVYIRVSSDEQAKYGDSLRDQKERGIEYIKTRKDAVLQGIYIDDGVSGQKLDRGDFSNLMSAVKNQEIDLIVFTKLDRWFRNLRHYLNTQALLEEHGVAWTAIDQPYFDTSTPHGRAFVAQSMMWAELEAQNDGIRIRDVFRNKVKYGEVITGKVPRGYRIQDKHLVLSDEAPAIRDCIMYYLKTNSLTATLRYMREEYQMVMTLQNLKSSILKNEKYTGKYRGNEHYCPRLITDEDFSRVQNSLSRNIRSHQKYDYLFSGLLTCAECGSRLNACQIHVTVKRNSGKIYRYSYPAYQCRQHSASGNCSMKGKIRETQIERFLLDTLIKDLEPYKADIKITGTHTVDNRPRKSVLKNKLRRLKELYLNEAISVEEYKSDRLKLEQELCTLPDIERPSASETEFMKVAEYDFKTLYDLLENPEKRRFWRSFISDIRISKSSPRMCSMDVSFL</sequence>
<feature type="domain" description="Resolvase/invertase-type recombinase catalytic" evidence="5">
    <location>
        <begin position="6"/>
        <end position="155"/>
    </location>
</feature>
<dbReference type="Pfam" id="PF07508">
    <property type="entry name" value="Recombinase"/>
    <property type="match status" value="1"/>
</dbReference>
<dbReference type="CDD" id="cd00338">
    <property type="entry name" value="Ser_Recombinase"/>
    <property type="match status" value="1"/>
</dbReference>
<dbReference type="InterPro" id="IPR036162">
    <property type="entry name" value="Resolvase-like_N_sf"/>
</dbReference>
<keyword evidence="2" id="KW-0238">DNA-binding</keyword>
<evidence type="ECO:0000256" key="3">
    <source>
        <dbReference type="ARBA" id="ARBA00023172"/>
    </source>
</evidence>
<keyword evidence="3" id="KW-0233">DNA recombination</keyword>
<dbReference type="InterPro" id="IPR025827">
    <property type="entry name" value="Zn_ribbon_recom_dom"/>
</dbReference>
<dbReference type="PROSITE" id="PS00397">
    <property type="entry name" value="RECOMBINASES_1"/>
    <property type="match status" value="1"/>
</dbReference>
<dbReference type="Gene3D" id="3.40.50.1390">
    <property type="entry name" value="Resolvase, N-terminal catalytic domain"/>
    <property type="match status" value="1"/>
</dbReference>
<evidence type="ECO:0000313" key="8">
    <source>
        <dbReference type="Proteomes" id="UP001060164"/>
    </source>
</evidence>
<dbReference type="PROSITE" id="PS51737">
    <property type="entry name" value="RECOMBINASE_DNA_BIND"/>
    <property type="match status" value="1"/>
</dbReference>
<dbReference type="RefSeq" id="WP_083963411.1">
    <property type="nucleotide sequence ID" value="NZ_CABLBR010000025.1"/>
</dbReference>
<evidence type="ECO:0000256" key="1">
    <source>
        <dbReference type="ARBA" id="ARBA00022908"/>
    </source>
</evidence>
<dbReference type="InterPro" id="IPR011109">
    <property type="entry name" value="DNA_bind_recombinase_dom"/>
</dbReference>
<keyword evidence="1" id="KW-0229">DNA integration</keyword>
<dbReference type="InterPro" id="IPR006118">
    <property type="entry name" value="Recombinase_CS"/>
</dbReference>
<dbReference type="Proteomes" id="UP001060164">
    <property type="component" value="Chromosome"/>
</dbReference>
<organism evidence="7 8">
    <name type="scientific">Ruminococcus gauvreauii</name>
    <dbReference type="NCBI Taxonomy" id="438033"/>
    <lineage>
        <taxon>Bacteria</taxon>
        <taxon>Bacillati</taxon>
        <taxon>Bacillota</taxon>
        <taxon>Clostridia</taxon>
        <taxon>Eubacteriales</taxon>
        <taxon>Oscillospiraceae</taxon>
        <taxon>Ruminococcus</taxon>
    </lineage>
</organism>
<dbReference type="PANTHER" id="PTHR30461:SF23">
    <property type="entry name" value="DNA RECOMBINASE-RELATED"/>
    <property type="match status" value="1"/>
</dbReference>
<dbReference type="InterPro" id="IPR006119">
    <property type="entry name" value="Resolv_N"/>
</dbReference>
<reference evidence="7" key="1">
    <citation type="journal article" date="2022" name="Cell">
        <title>Design, construction, and in vivo augmentation of a complex gut microbiome.</title>
        <authorList>
            <person name="Cheng A.G."/>
            <person name="Ho P.Y."/>
            <person name="Aranda-Diaz A."/>
            <person name="Jain S."/>
            <person name="Yu F.B."/>
            <person name="Meng X."/>
            <person name="Wang M."/>
            <person name="Iakiviak M."/>
            <person name="Nagashima K."/>
            <person name="Zhao A."/>
            <person name="Murugkar P."/>
            <person name="Patil A."/>
            <person name="Atabakhsh K."/>
            <person name="Weakley A."/>
            <person name="Yan J."/>
            <person name="Brumbaugh A.R."/>
            <person name="Higginbottom S."/>
            <person name="Dimas A."/>
            <person name="Shiver A.L."/>
            <person name="Deutschbauer A."/>
            <person name="Neff N."/>
            <person name="Sonnenburg J.L."/>
            <person name="Huang K.C."/>
            <person name="Fischbach M.A."/>
        </authorList>
    </citation>
    <scope>NUCLEOTIDE SEQUENCE</scope>
    <source>
        <strain evidence="7">DSM 19829</strain>
    </source>
</reference>
<dbReference type="EMBL" id="CP102290">
    <property type="protein sequence ID" value="UWP60174.1"/>
    <property type="molecule type" value="Genomic_DNA"/>
</dbReference>
<dbReference type="PROSITE" id="PS51736">
    <property type="entry name" value="RECOMBINASES_3"/>
    <property type="match status" value="1"/>
</dbReference>
<evidence type="ECO:0000259" key="6">
    <source>
        <dbReference type="PROSITE" id="PS51737"/>
    </source>
</evidence>
<accession>A0ABY5VHW0</accession>
<proteinExistence type="predicted"/>
<evidence type="ECO:0000256" key="2">
    <source>
        <dbReference type="ARBA" id="ARBA00023125"/>
    </source>
</evidence>
<feature type="active site" description="O-(5'-phospho-DNA)-serine intermediate" evidence="4">
    <location>
        <position position="14"/>
    </location>
</feature>
<dbReference type="PANTHER" id="PTHR30461">
    <property type="entry name" value="DNA-INVERTASE FROM LAMBDOID PROPHAGE"/>
    <property type="match status" value="1"/>
</dbReference>
<feature type="domain" description="Recombinase" evidence="6">
    <location>
        <begin position="163"/>
        <end position="258"/>
    </location>
</feature>
<gene>
    <name evidence="7" type="ORF">NQ502_03725</name>
</gene>
<protein>
    <submittedName>
        <fullName evidence="7">Recombinase family protein</fullName>
    </submittedName>
</protein>
<dbReference type="SMART" id="SM00857">
    <property type="entry name" value="Resolvase"/>
    <property type="match status" value="1"/>
</dbReference>
<dbReference type="InterPro" id="IPR050639">
    <property type="entry name" value="SSR_resolvase"/>
</dbReference>
<evidence type="ECO:0000259" key="5">
    <source>
        <dbReference type="PROSITE" id="PS51736"/>
    </source>
</evidence>
<evidence type="ECO:0000256" key="4">
    <source>
        <dbReference type="PROSITE-ProRule" id="PRU10137"/>
    </source>
</evidence>
<keyword evidence="8" id="KW-1185">Reference proteome</keyword>
<dbReference type="Pfam" id="PF13408">
    <property type="entry name" value="Zn_ribbon_recom"/>
    <property type="match status" value="1"/>
</dbReference>